<feature type="region of interest" description="Disordered" evidence="2">
    <location>
        <begin position="107"/>
        <end position="194"/>
    </location>
</feature>
<dbReference type="AlphaFoldDB" id="A0A6A5A2F9"/>
<evidence type="ECO:0000256" key="1">
    <source>
        <dbReference type="SAM" id="Coils"/>
    </source>
</evidence>
<comment type="caution">
    <text evidence="3">The sequence shown here is derived from an EMBL/GenBank/DDBJ whole genome shotgun (WGS) entry which is preliminary data.</text>
</comment>
<reference evidence="3 4" key="1">
    <citation type="submission" date="2019-06" db="EMBL/GenBank/DDBJ databases">
        <title>Genomics analysis of Aphanomyces spp. identifies a new class of oomycete effector associated with host adaptation.</title>
        <authorList>
            <person name="Gaulin E."/>
        </authorList>
    </citation>
    <scope>NUCLEOTIDE SEQUENCE [LARGE SCALE GENOMIC DNA]</scope>
    <source>
        <strain evidence="3 4">E</strain>
    </source>
</reference>
<sequence>MASDEAVIQELTRQNKCVEDQQRKLRTRLDAMTHERQKLVSVFSTDNTKLLQELNVMAQRNHELQVRNGVLEADAAKRLRKGRGVEDRGGMQASQSLPDLPVVAATGESEASNQVEPTTTTVVDDQGPRIYIPCGVSVGAGPQKAKDLSPLKPLQRPRSSKPKQTTQPRPVNSMAQTKLYARRRPQSAHPTKSY</sequence>
<dbReference type="EMBL" id="VJMI01010936">
    <property type="protein sequence ID" value="KAF0754213.1"/>
    <property type="molecule type" value="Genomic_DNA"/>
</dbReference>
<organism evidence="3 4">
    <name type="scientific">Aphanomyces astaci</name>
    <name type="common">Crayfish plague agent</name>
    <dbReference type="NCBI Taxonomy" id="112090"/>
    <lineage>
        <taxon>Eukaryota</taxon>
        <taxon>Sar</taxon>
        <taxon>Stramenopiles</taxon>
        <taxon>Oomycota</taxon>
        <taxon>Saprolegniomycetes</taxon>
        <taxon>Saprolegniales</taxon>
        <taxon>Verrucalvaceae</taxon>
        <taxon>Aphanomyces</taxon>
    </lineage>
</organism>
<feature type="compositionally biased region" description="Polar residues" evidence="2">
    <location>
        <begin position="109"/>
        <end position="123"/>
    </location>
</feature>
<feature type="coiled-coil region" evidence="1">
    <location>
        <begin position="1"/>
        <end position="28"/>
    </location>
</feature>
<feature type="region of interest" description="Disordered" evidence="2">
    <location>
        <begin position="80"/>
        <end position="99"/>
    </location>
</feature>
<name>A0A6A5A2F9_APHAT</name>
<dbReference type="Proteomes" id="UP000469452">
    <property type="component" value="Unassembled WGS sequence"/>
</dbReference>
<proteinExistence type="predicted"/>
<evidence type="ECO:0000256" key="2">
    <source>
        <dbReference type="SAM" id="MobiDB-lite"/>
    </source>
</evidence>
<gene>
    <name evidence="3" type="ORF">AaE_005421</name>
</gene>
<protein>
    <submittedName>
        <fullName evidence="3">Uncharacterized protein</fullName>
    </submittedName>
</protein>
<keyword evidence="1" id="KW-0175">Coiled coil</keyword>
<evidence type="ECO:0000313" key="3">
    <source>
        <dbReference type="EMBL" id="KAF0754213.1"/>
    </source>
</evidence>
<accession>A0A6A5A2F9</accession>
<evidence type="ECO:0000313" key="4">
    <source>
        <dbReference type="Proteomes" id="UP000469452"/>
    </source>
</evidence>
<feature type="compositionally biased region" description="Polar residues" evidence="2">
    <location>
        <begin position="162"/>
        <end position="176"/>
    </location>
</feature>